<dbReference type="Proteomes" id="UP000887574">
    <property type="component" value="Unplaced"/>
</dbReference>
<feature type="compositionally biased region" description="Basic residues" evidence="1">
    <location>
        <begin position="63"/>
        <end position="82"/>
    </location>
</feature>
<evidence type="ECO:0000256" key="1">
    <source>
        <dbReference type="SAM" id="MobiDB-lite"/>
    </source>
</evidence>
<evidence type="ECO:0000313" key="3">
    <source>
        <dbReference type="WBParaSite" id="jg3485"/>
    </source>
</evidence>
<organism evidence="2 3">
    <name type="scientific">Ditylenchus dipsaci</name>
    <dbReference type="NCBI Taxonomy" id="166011"/>
    <lineage>
        <taxon>Eukaryota</taxon>
        <taxon>Metazoa</taxon>
        <taxon>Ecdysozoa</taxon>
        <taxon>Nematoda</taxon>
        <taxon>Chromadorea</taxon>
        <taxon>Rhabditida</taxon>
        <taxon>Tylenchina</taxon>
        <taxon>Tylenchomorpha</taxon>
        <taxon>Sphaerularioidea</taxon>
        <taxon>Anguinidae</taxon>
        <taxon>Anguininae</taxon>
        <taxon>Ditylenchus</taxon>
    </lineage>
</organism>
<reference evidence="3" key="1">
    <citation type="submission" date="2022-11" db="UniProtKB">
        <authorList>
            <consortium name="WormBaseParasite"/>
        </authorList>
    </citation>
    <scope>IDENTIFICATION</scope>
</reference>
<proteinExistence type="predicted"/>
<feature type="region of interest" description="Disordered" evidence="1">
    <location>
        <begin position="60"/>
        <end position="88"/>
    </location>
</feature>
<accession>A0A915E7U5</accession>
<dbReference type="WBParaSite" id="jg3485">
    <property type="protein sequence ID" value="jg3485"/>
    <property type="gene ID" value="jg3485"/>
</dbReference>
<protein>
    <submittedName>
        <fullName evidence="3">Uncharacterized protein</fullName>
    </submittedName>
</protein>
<keyword evidence="2" id="KW-1185">Reference proteome</keyword>
<evidence type="ECO:0000313" key="2">
    <source>
        <dbReference type="Proteomes" id="UP000887574"/>
    </source>
</evidence>
<sequence length="108" mass="12197">MGNIISENQHQVADSAPRTILETGGSDGIIPVISASNQQILDLVNSRFNQLESRISRVEAKQKKLSRHHHQHRRHIRHHPHHHLQEATSGERGLTLISSTGLRLSAEW</sequence>
<name>A0A915E7U5_9BILA</name>
<dbReference type="AlphaFoldDB" id="A0A915E7U5"/>